<gene>
    <name evidence="9" type="ORF">FLK61_26840</name>
</gene>
<keyword evidence="4 8" id="KW-1003">Cell membrane</keyword>
<dbReference type="AlphaFoldDB" id="A0A859FCS0"/>
<reference evidence="10" key="1">
    <citation type="submission" date="2019-07" db="EMBL/GenBank/DDBJ databases">
        <title>Bacillus alkalisoli sp. nov. isolated from saline soil.</title>
        <authorList>
            <person name="Sun J.-Q."/>
            <person name="Xu L."/>
        </authorList>
    </citation>
    <scope>NUCLEOTIDE SEQUENCE [LARGE SCALE GENOMIC DNA]</scope>
    <source>
        <strain evidence="10">M4U3P1</strain>
    </source>
</reference>
<evidence type="ECO:0000256" key="2">
    <source>
        <dbReference type="ARBA" id="ARBA00009142"/>
    </source>
</evidence>
<feature type="transmembrane region" description="Helical" evidence="8">
    <location>
        <begin position="172"/>
        <end position="192"/>
    </location>
</feature>
<keyword evidence="5 8" id="KW-0812">Transmembrane</keyword>
<evidence type="ECO:0000313" key="9">
    <source>
        <dbReference type="EMBL" id="QKS70374.1"/>
    </source>
</evidence>
<accession>A0A859FCS0</accession>
<feature type="transmembrane region" description="Helical" evidence="8">
    <location>
        <begin position="199"/>
        <end position="218"/>
    </location>
</feature>
<evidence type="ECO:0000256" key="3">
    <source>
        <dbReference type="ARBA" id="ARBA00022448"/>
    </source>
</evidence>
<feature type="transmembrane region" description="Helical" evidence="8">
    <location>
        <begin position="100"/>
        <end position="117"/>
    </location>
</feature>
<keyword evidence="10" id="KW-1185">Reference proteome</keyword>
<keyword evidence="7 8" id="KW-0472">Membrane</keyword>
<dbReference type="InterPro" id="IPR052017">
    <property type="entry name" value="TSUP"/>
</dbReference>
<dbReference type="Pfam" id="PF01925">
    <property type="entry name" value="TauE"/>
    <property type="match status" value="1"/>
</dbReference>
<proteinExistence type="inferred from homology"/>
<dbReference type="EMBL" id="CP041372">
    <property type="protein sequence ID" value="QKS70374.1"/>
    <property type="molecule type" value="Genomic_DNA"/>
</dbReference>
<keyword evidence="6 8" id="KW-1133">Transmembrane helix</keyword>
<feature type="transmembrane region" description="Helical" evidence="8">
    <location>
        <begin position="129"/>
        <end position="160"/>
    </location>
</feature>
<evidence type="ECO:0000256" key="7">
    <source>
        <dbReference type="ARBA" id="ARBA00023136"/>
    </source>
</evidence>
<feature type="transmembrane region" description="Helical" evidence="8">
    <location>
        <begin position="7"/>
        <end position="40"/>
    </location>
</feature>
<feature type="transmembrane region" description="Helical" evidence="8">
    <location>
        <begin position="224"/>
        <end position="243"/>
    </location>
</feature>
<dbReference type="PANTHER" id="PTHR30269:SF23">
    <property type="entry name" value="MEMBRANE TRANSPORTER PROTEIN YDHB-RELATED"/>
    <property type="match status" value="1"/>
</dbReference>
<dbReference type="GO" id="GO:0005886">
    <property type="term" value="C:plasma membrane"/>
    <property type="evidence" value="ECO:0007669"/>
    <property type="project" value="UniProtKB-SubCell"/>
</dbReference>
<dbReference type="KEGG" id="psua:FLK61_26840"/>
<dbReference type="Proteomes" id="UP000318138">
    <property type="component" value="Chromosome"/>
</dbReference>
<feature type="transmembrane region" description="Helical" evidence="8">
    <location>
        <begin position="76"/>
        <end position="94"/>
    </location>
</feature>
<keyword evidence="3" id="KW-0813">Transport</keyword>
<evidence type="ECO:0000313" key="10">
    <source>
        <dbReference type="Proteomes" id="UP000318138"/>
    </source>
</evidence>
<dbReference type="PANTHER" id="PTHR30269">
    <property type="entry name" value="TRANSMEMBRANE PROTEIN YFCA"/>
    <property type="match status" value="1"/>
</dbReference>
<protein>
    <recommendedName>
        <fullName evidence="8">Probable membrane transporter protein</fullName>
    </recommendedName>
</protein>
<dbReference type="RefSeq" id="WP_176008415.1">
    <property type="nucleotide sequence ID" value="NZ_CP041372.2"/>
</dbReference>
<evidence type="ECO:0000256" key="8">
    <source>
        <dbReference type="RuleBase" id="RU363041"/>
    </source>
</evidence>
<dbReference type="InterPro" id="IPR002781">
    <property type="entry name" value="TM_pro_TauE-like"/>
</dbReference>
<organism evidence="9 10">
    <name type="scientific">Paenalkalicoccus suaedae</name>
    <dbReference type="NCBI Taxonomy" id="2592382"/>
    <lineage>
        <taxon>Bacteria</taxon>
        <taxon>Bacillati</taxon>
        <taxon>Bacillota</taxon>
        <taxon>Bacilli</taxon>
        <taxon>Bacillales</taxon>
        <taxon>Bacillaceae</taxon>
        <taxon>Paenalkalicoccus</taxon>
    </lineage>
</organism>
<comment type="subcellular location">
    <subcellularLocation>
        <location evidence="1 8">Cell membrane</location>
        <topology evidence="1 8">Multi-pass membrane protein</topology>
    </subcellularLocation>
</comment>
<evidence type="ECO:0000256" key="6">
    <source>
        <dbReference type="ARBA" id="ARBA00022989"/>
    </source>
</evidence>
<name>A0A859FCS0_9BACI</name>
<evidence type="ECO:0000256" key="1">
    <source>
        <dbReference type="ARBA" id="ARBA00004651"/>
    </source>
</evidence>
<evidence type="ECO:0000256" key="4">
    <source>
        <dbReference type="ARBA" id="ARBA00022475"/>
    </source>
</evidence>
<feature type="transmembrane region" description="Helical" evidence="8">
    <location>
        <begin position="46"/>
        <end position="64"/>
    </location>
</feature>
<sequence>MDLELGLFMIVVMCAILIGISKTALPTLGILVTAIMATVFPARESIALVLPMLILADIVAVTYYRSSVNWGTLLRLIPWVSGGLMLGFLFLFLIDLNRPLEIVLGCIILLMVTLQLYNQRTNKEPKASILLTAGLGTLAGFSTITGNAAGPVMAIFLLAAGLKKEQFIGTGAWFFLTVNVIKLPLFAYLGLFSTQALTMSVWLIPAVLLGSIIGILALKRIPQASFNYLILALSVLGALGLLLNI</sequence>
<evidence type="ECO:0000256" key="5">
    <source>
        <dbReference type="ARBA" id="ARBA00022692"/>
    </source>
</evidence>
<comment type="similarity">
    <text evidence="2 8">Belongs to the 4-toluene sulfonate uptake permease (TSUP) (TC 2.A.102) family.</text>
</comment>